<protein>
    <submittedName>
        <fullName evidence="1">Uncharacterized protein</fullName>
    </submittedName>
</protein>
<accession>X0TYS4</accession>
<gene>
    <name evidence="1" type="ORF">S01H1_21920</name>
</gene>
<sequence>MSKRNYYNPGGKRVSVWPTYPMDRVLTYWEDVRVPGSQIAPYGEHPPTMKEFRKHSGSFGVYAYAFATDQYEDLHFSVQIPHAWKEGTRIYP</sequence>
<reference evidence="1" key="1">
    <citation type="journal article" date="2014" name="Front. Microbiol.">
        <title>High frequency of phylogenetically diverse reductive dehalogenase-homologous genes in deep subseafloor sedimentary metagenomes.</title>
        <authorList>
            <person name="Kawai M."/>
            <person name="Futagami T."/>
            <person name="Toyoda A."/>
            <person name="Takaki Y."/>
            <person name="Nishi S."/>
            <person name="Hori S."/>
            <person name="Arai W."/>
            <person name="Tsubouchi T."/>
            <person name="Morono Y."/>
            <person name="Uchiyama I."/>
            <person name="Ito T."/>
            <person name="Fujiyama A."/>
            <person name="Inagaki F."/>
            <person name="Takami H."/>
        </authorList>
    </citation>
    <scope>NUCLEOTIDE SEQUENCE</scope>
    <source>
        <strain evidence="1">Expedition CK06-06</strain>
    </source>
</reference>
<comment type="caution">
    <text evidence="1">The sequence shown here is derived from an EMBL/GenBank/DDBJ whole genome shotgun (WGS) entry which is preliminary data.</text>
</comment>
<organism evidence="1">
    <name type="scientific">marine sediment metagenome</name>
    <dbReference type="NCBI Taxonomy" id="412755"/>
    <lineage>
        <taxon>unclassified sequences</taxon>
        <taxon>metagenomes</taxon>
        <taxon>ecological metagenomes</taxon>
    </lineage>
</organism>
<proteinExistence type="predicted"/>
<dbReference type="AlphaFoldDB" id="X0TYS4"/>
<evidence type="ECO:0000313" key="1">
    <source>
        <dbReference type="EMBL" id="GAF98429.1"/>
    </source>
</evidence>
<feature type="non-terminal residue" evidence="1">
    <location>
        <position position="92"/>
    </location>
</feature>
<dbReference type="EMBL" id="BARS01012258">
    <property type="protein sequence ID" value="GAF98429.1"/>
    <property type="molecule type" value="Genomic_DNA"/>
</dbReference>
<name>X0TYS4_9ZZZZ</name>